<proteinExistence type="predicted"/>
<dbReference type="RefSeq" id="WP_290259918.1">
    <property type="nucleotide sequence ID" value="NZ_JAUFQG010000004.1"/>
</dbReference>
<dbReference type="PANTHER" id="PTHR36919:SF3">
    <property type="entry name" value="BLL5882 PROTEIN"/>
    <property type="match status" value="1"/>
</dbReference>
<evidence type="ECO:0000256" key="1">
    <source>
        <dbReference type="SAM" id="SignalP"/>
    </source>
</evidence>
<evidence type="ECO:0000259" key="2">
    <source>
        <dbReference type="Pfam" id="PF09917"/>
    </source>
</evidence>
<dbReference type="PANTHER" id="PTHR36919">
    <property type="entry name" value="BLR1215 PROTEIN"/>
    <property type="match status" value="1"/>
</dbReference>
<organism evidence="3 4">
    <name type="scientific">Simiduia curdlanivorans</name>
    <dbReference type="NCBI Taxonomy" id="1492769"/>
    <lineage>
        <taxon>Bacteria</taxon>
        <taxon>Pseudomonadati</taxon>
        <taxon>Pseudomonadota</taxon>
        <taxon>Gammaproteobacteria</taxon>
        <taxon>Cellvibrionales</taxon>
        <taxon>Cellvibrionaceae</taxon>
        <taxon>Simiduia</taxon>
    </lineage>
</organism>
<sequence length="146" mass="16077">MKTIYALIAALLWSCAVLGAEEMSPVGLWQTFGEANGKPKSLIEISLNNGALQGKILELYEPEVANPVCDKCDGDKKNQPIIGLAFLWGLKPDGARWRDGHILDPENGKVYSASAELKAQGQQLEVRGFIGFSFVGRSQIWQRYQP</sequence>
<dbReference type="Gene3D" id="2.40.128.520">
    <property type="match status" value="1"/>
</dbReference>
<keyword evidence="4" id="KW-1185">Reference proteome</keyword>
<evidence type="ECO:0000313" key="4">
    <source>
        <dbReference type="Proteomes" id="UP001595840"/>
    </source>
</evidence>
<comment type="caution">
    <text evidence="3">The sequence shown here is derived from an EMBL/GenBank/DDBJ whole genome shotgun (WGS) entry which is preliminary data.</text>
</comment>
<keyword evidence="1" id="KW-0732">Signal</keyword>
<dbReference type="Pfam" id="PF09917">
    <property type="entry name" value="DUF2147"/>
    <property type="match status" value="1"/>
</dbReference>
<feature type="domain" description="DUF2147" evidence="2">
    <location>
        <begin position="27"/>
        <end position="143"/>
    </location>
</feature>
<name>A0ABV8V1P2_9GAMM</name>
<protein>
    <submittedName>
        <fullName evidence="3">DUF2147 domain-containing protein</fullName>
    </submittedName>
</protein>
<feature type="signal peptide" evidence="1">
    <location>
        <begin position="1"/>
        <end position="19"/>
    </location>
</feature>
<gene>
    <name evidence="3" type="ORF">ACFOX3_03320</name>
</gene>
<dbReference type="EMBL" id="JBHSCX010000003">
    <property type="protein sequence ID" value="MFC4361316.1"/>
    <property type="molecule type" value="Genomic_DNA"/>
</dbReference>
<reference evidence="4" key="1">
    <citation type="journal article" date="2019" name="Int. J. Syst. Evol. Microbiol.">
        <title>The Global Catalogue of Microorganisms (GCM) 10K type strain sequencing project: providing services to taxonomists for standard genome sequencing and annotation.</title>
        <authorList>
            <consortium name="The Broad Institute Genomics Platform"/>
            <consortium name="The Broad Institute Genome Sequencing Center for Infectious Disease"/>
            <person name="Wu L."/>
            <person name="Ma J."/>
        </authorList>
    </citation>
    <scope>NUCLEOTIDE SEQUENCE [LARGE SCALE GENOMIC DNA]</scope>
    <source>
        <strain evidence="4">CECT 8570</strain>
    </source>
</reference>
<feature type="chain" id="PRO_5046871039" evidence="1">
    <location>
        <begin position="20"/>
        <end position="146"/>
    </location>
</feature>
<dbReference type="InterPro" id="IPR019223">
    <property type="entry name" value="DUF2147"/>
</dbReference>
<accession>A0ABV8V1P2</accession>
<dbReference type="Proteomes" id="UP001595840">
    <property type="component" value="Unassembled WGS sequence"/>
</dbReference>
<evidence type="ECO:0000313" key="3">
    <source>
        <dbReference type="EMBL" id="MFC4361316.1"/>
    </source>
</evidence>